<gene>
    <name evidence="2" type="ORF">A2172_04445</name>
</gene>
<sequence>MGKTTKFLLILFFWPIILFVFFFLVLISFSSIVKSQDINLFIAGSSRNLYEETSKNTSKVLSTIDAKDSRAALIDKFLAKHRSPMIGLGNTFVEAADKHGLDWRLLPAIAFQESNLGKKAPAGTYNPFGWAIYPGSKIGFSSWDEAINLVAASFKKNYSDKGLTEPETIVSKYTAAESSPRWVFAVKAAMNEISANEY</sequence>
<dbReference type="Proteomes" id="UP000176631">
    <property type="component" value="Unassembled WGS sequence"/>
</dbReference>
<dbReference type="EMBL" id="MHCP01000025">
    <property type="protein sequence ID" value="OGY23447.1"/>
    <property type="molecule type" value="Genomic_DNA"/>
</dbReference>
<feature type="transmembrane region" description="Helical" evidence="1">
    <location>
        <begin position="7"/>
        <end position="29"/>
    </location>
</feature>
<dbReference type="STRING" id="1802593.A2172_04445"/>
<reference evidence="2 3" key="1">
    <citation type="journal article" date="2016" name="Nat. Commun.">
        <title>Thousands of microbial genomes shed light on interconnected biogeochemical processes in an aquifer system.</title>
        <authorList>
            <person name="Anantharaman K."/>
            <person name="Brown C.T."/>
            <person name="Hug L.A."/>
            <person name="Sharon I."/>
            <person name="Castelle C.J."/>
            <person name="Probst A.J."/>
            <person name="Thomas B.C."/>
            <person name="Singh A."/>
            <person name="Wilkins M.J."/>
            <person name="Karaoz U."/>
            <person name="Brodie E.L."/>
            <person name="Williams K.H."/>
            <person name="Hubbard S.S."/>
            <person name="Banfield J.F."/>
        </authorList>
    </citation>
    <scope>NUCLEOTIDE SEQUENCE [LARGE SCALE GENOMIC DNA]</scope>
</reference>
<keyword evidence="1" id="KW-1133">Transmembrane helix</keyword>
<dbReference type="AlphaFoldDB" id="A0A1G1W7X0"/>
<name>A0A1G1W7X0_9BACT</name>
<keyword evidence="1" id="KW-0812">Transmembrane</keyword>
<evidence type="ECO:0000313" key="2">
    <source>
        <dbReference type="EMBL" id="OGY23447.1"/>
    </source>
</evidence>
<evidence type="ECO:0000313" key="3">
    <source>
        <dbReference type="Proteomes" id="UP000176631"/>
    </source>
</evidence>
<evidence type="ECO:0008006" key="4">
    <source>
        <dbReference type="Google" id="ProtNLM"/>
    </source>
</evidence>
<dbReference type="Gene3D" id="1.10.530.10">
    <property type="match status" value="1"/>
</dbReference>
<proteinExistence type="predicted"/>
<accession>A0A1G1W7X0</accession>
<dbReference type="SUPFAM" id="SSF53955">
    <property type="entry name" value="Lysozyme-like"/>
    <property type="match status" value="1"/>
</dbReference>
<evidence type="ECO:0000256" key="1">
    <source>
        <dbReference type="SAM" id="Phobius"/>
    </source>
</evidence>
<comment type="caution">
    <text evidence="2">The sequence shown here is derived from an EMBL/GenBank/DDBJ whole genome shotgun (WGS) entry which is preliminary data.</text>
</comment>
<organism evidence="2 3">
    <name type="scientific">Candidatus Woykebacteria bacterium RBG_13_40_15</name>
    <dbReference type="NCBI Taxonomy" id="1802593"/>
    <lineage>
        <taxon>Bacteria</taxon>
        <taxon>Candidatus Woykeibacteriota</taxon>
    </lineage>
</organism>
<protein>
    <recommendedName>
        <fullName evidence="4">Mannosyl-glycoprotein endo-beta-N-acetylglucosamidase-like domain-containing protein</fullName>
    </recommendedName>
</protein>
<keyword evidence="1" id="KW-0472">Membrane</keyword>
<dbReference type="InterPro" id="IPR023346">
    <property type="entry name" value="Lysozyme-like_dom_sf"/>
</dbReference>